<dbReference type="InterPro" id="IPR010285">
    <property type="entry name" value="DNA_helicase_pif1-like_DEAD"/>
</dbReference>
<proteinExistence type="inferred from homology"/>
<organism evidence="3 4">
    <name type="scientific">Hydra vulgaris</name>
    <name type="common">Hydra</name>
    <name type="synonym">Hydra attenuata</name>
    <dbReference type="NCBI Taxonomy" id="6087"/>
    <lineage>
        <taxon>Eukaryota</taxon>
        <taxon>Metazoa</taxon>
        <taxon>Cnidaria</taxon>
        <taxon>Hydrozoa</taxon>
        <taxon>Hydroidolina</taxon>
        <taxon>Anthoathecata</taxon>
        <taxon>Aplanulata</taxon>
        <taxon>Hydridae</taxon>
        <taxon>Hydra</taxon>
    </lineage>
</organism>
<dbReference type="Proteomes" id="UP001652625">
    <property type="component" value="Chromosome 08"/>
</dbReference>
<keyword evidence="1" id="KW-0347">Helicase</keyword>
<comment type="catalytic activity">
    <reaction evidence="1">
        <text>ATP + H2O = ADP + phosphate + H(+)</text>
        <dbReference type="Rhea" id="RHEA:13065"/>
        <dbReference type="ChEBI" id="CHEBI:15377"/>
        <dbReference type="ChEBI" id="CHEBI:15378"/>
        <dbReference type="ChEBI" id="CHEBI:30616"/>
        <dbReference type="ChEBI" id="CHEBI:43474"/>
        <dbReference type="ChEBI" id="CHEBI:456216"/>
        <dbReference type="EC" id="5.6.2.3"/>
    </reaction>
</comment>
<protein>
    <recommendedName>
        <fullName evidence="1">ATP-dependent DNA helicase</fullName>
        <ecNumber evidence="1">5.6.2.3</ecNumber>
    </recommendedName>
</protein>
<keyword evidence="1" id="KW-0067">ATP-binding</keyword>
<dbReference type="GeneID" id="136083149"/>
<reference evidence="4" key="1">
    <citation type="submission" date="2025-08" db="UniProtKB">
        <authorList>
            <consortium name="RefSeq"/>
        </authorList>
    </citation>
    <scope>IDENTIFICATION</scope>
</reference>
<keyword evidence="3" id="KW-1185">Reference proteome</keyword>
<keyword evidence="1" id="KW-0227">DNA damage</keyword>
<comment type="similarity">
    <text evidence="1">Belongs to the helicase family.</text>
</comment>
<gene>
    <name evidence="4" type="primary">LOC136083149</name>
</gene>
<evidence type="ECO:0000313" key="3">
    <source>
        <dbReference type="Proteomes" id="UP001652625"/>
    </source>
</evidence>
<dbReference type="InterPro" id="IPR027417">
    <property type="entry name" value="P-loop_NTPase"/>
</dbReference>
<dbReference type="RefSeq" id="XP_065658627.1">
    <property type="nucleotide sequence ID" value="XM_065802555.1"/>
</dbReference>
<evidence type="ECO:0000313" key="4">
    <source>
        <dbReference type="RefSeq" id="XP_065658627.1"/>
    </source>
</evidence>
<keyword evidence="1" id="KW-0547">Nucleotide-binding</keyword>
<comment type="cofactor">
    <cofactor evidence="1">
        <name>Mg(2+)</name>
        <dbReference type="ChEBI" id="CHEBI:18420"/>
    </cofactor>
</comment>
<dbReference type="Pfam" id="PF05970">
    <property type="entry name" value="PIF1"/>
    <property type="match status" value="1"/>
</dbReference>
<keyword evidence="1" id="KW-0233">DNA recombination</keyword>
<accession>A0ABM4CAC4</accession>
<name>A0ABM4CAC4_HYDVU</name>
<sequence>MSDDYRHRTMSEQESKAYAYADFGRIISNCGQDITTIIPAPKYPMPTLNETTINIAECKQKTAKLYSTLNKEQKIDAVPACINGDKRCFFIDGAGGLGKIYLNTTITQIFARQSKKILTVLWLGVAATLLPL</sequence>
<dbReference type="EC" id="5.6.2.3" evidence="1"/>
<evidence type="ECO:0000259" key="2">
    <source>
        <dbReference type="Pfam" id="PF05970"/>
    </source>
</evidence>
<evidence type="ECO:0000256" key="1">
    <source>
        <dbReference type="RuleBase" id="RU363044"/>
    </source>
</evidence>
<keyword evidence="1" id="KW-0378">Hydrolase</keyword>
<feature type="domain" description="DNA helicase Pif1-like DEAD-box helicase" evidence="2">
    <location>
        <begin position="69"/>
        <end position="131"/>
    </location>
</feature>
<keyword evidence="1" id="KW-0234">DNA repair</keyword>
<dbReference type="Gene3D" id="3.40.50.300">
    <property type="entry name" value="P-loop containing nucleotide triphosphate hydrolases"/>
    <property type="match status" value="1"/>
</dbReference>